<dbReference type="PANTHER" id="PTHR30163">
    <property type="entry name" value="MEMBRANE-BOUND LYTIC MUREIN TRANSGLYCOSYLASE B"/>
    <property type="match status" value="1"/>
</dbReference>
<dbReference type="Proteomes" id="UP000237673">
    <property type="component" value="Chromosome"/>
</dbReference>
<dbReference type="PROSITE" id="PS51257">
    <property type="entry name" value="PROKAR_LIPOPROTEIN"/>
    <property type="match status" value="1"/>
</dbReference>
<feature type="chain" id="PRO_5046810835" evidence="2">
    <location>
        <begin position="22"/>
        <end position="363"/>
    </location>
</feature>
<feature type="compositionally biased region" description="Low complexity" evidence="1">
    <location>
        <begin position="22"/>
        <end position="40"/>
    </location>
</feature>
<evidence type="ECO:0000313" key="5">
    <source>
        <dbReference type="Proteomes" id="UP000237673"/>
    </source>
</evidence>
<keyword evidence="5" id="KW-1185">Reference proteome</keyword>
<dbReference type="InterPro" id="IPR031304">
    <property type="entry name" value="SLT_2"/>
</dbReference>
<dbReference type="NCBIfam" id="TIGR02283">
    <property type="entry name" value="MltB_2"/>
    <property type="match status" value="1"/>
</dbReference>
<name>A0ABM6S0W3_9GAMM</name>
<dbReference type="Pfam" id="PF13406">
    <property type="entry name" value="SLT_2"/>
    <property type="match status" value="1"/>
</dbReference>
<dbReference type="EMBL" id="CP026378">
    <property type="protein sequence ID" value="AUY25470.1"/>
    <property type="molecule type" value="Genomic_DNA"/>
</dbReference>
<dbReference type="GeneID" id="84632280"/>
<dbReference type="PANTHER" id="PTHR30163:SF8">
    <property type="entry name" value="LYTIC MUREIN TRANSGLYCOSYLASE"/>
    <property type="match status" value="1"/>
</dbReference>
<gene>
    <name evidence="4" type="ORF">C2E16_11500</name>
</gene>
<dbReference type="InterPro" id="IPR043426">
    <property type="entry name" value="MltB-like"/>
</dbReference>
<dbReference type="Gene3D" id="1.10.530.10">
    <property type="match status" value="1"/>
</dbReference>
<evidence type="ECO:0000256" key="2">
    <source>
        <dbReference type="SAM" id="SignalP"/>
    </source>
</evidence>
<dbReference type="CDD" id="cd13399">
    <property type="entry name" value="Slt35-like"/>
    <property type="match status" value="1"/>
</dbReference>
<evidence type="ECO:0000259" key="3">
    <source>
        <dbReference type="Pfam" id="PF13406"/>
    </source>
</evidence>
<dbReference type="SUPFAM" id="SSF53955">
    <property type="entry name" value="Lysozyme-like"/>
    <property type="match status" value="1"/>
</dbReference>
<feature type="region of interest" description="Disordered" evidence="1">
    <location>
        <begin position="22"/>
        <end position="60"/>
    </location>
</feature>
<dbReference type="InterPro" id="IPR011970">
    <property type="entry name" value="MltB_2"/>
</dbReference>
<dbReference type="Gene3D" id="1.10.8.350">
    <property type="entry name" value="Bacterial muramidase"/>
    <property type="match status" value="1"/>
</dbReference>
<organism evidence="4 5">
    <name type="scientific">Mixta calida</name>
    <dbReference type="NCBI Taxonomy" id="665913"/>
    <lineage>
        <taxon>Bacteria</taxon>
        <taxon>Pseudomonadati</taxon>
        <taxon>Pseudomonadota</taxon>
        <taxon>Gammaproteobacteria</taxon>
        <taxon>Enterobacterales</taxon>
        <taxon>Erwiniaceae</taxon>
        <taxon>Mixta</taxon>
    </lineage>
</organism>
<dbReference type="RefSeq" id="WP_084970184.1">
    <property type="nucleotide sequence ID" value="NZ_CP026378.1"/>
</dbReference>
<reference evidence="4 5" key="1">
    <citation type="submission" date="2018-01" db="EMBL/GenBank/DDBJ databases">
        <title>Complete and assembled Genome of Pantoea calida DSM22759T.</title>
        <authorList>
            <person name="Stevens M.J.A."/>
            <person name="Zurfluh K."/>
            <person name="Stephan R."/>
        </authorList>
    </citation>
    <scope>NUCLEOTIDE SEQUENCE [LARGE SCALE GENOMIC DNA]</scope>
    <source>
        <strain evidence="4 5">DSM 22759</strain>
    </source>
</reference>
<protein>
    <submittedName>
        <fullName evidence="4">Lytic murein transglycosylase</fullName>
    </submittedName>
</protein>
<proteinExistence type="predicted"/>
<evidence type="ECO:0000256" key="1">
    <source>
        <dbReference type="SAM" id="MobiDB-lite"/>
    </source>
</evidence>
<evidence type="ECO:0000313" key="4">
    <source>
        <dbReference type="EMBL" id="AUY25470.1"/>
    </source>
</evidence>
<sequence>MKLNVLNATLISIMLAGCASKNSVSSAPPANSPAAPAAAKQSGGFLKPATGNSTLAQQGRDPAEFPAYVEQLKTQARAQGINEQTLNSAFANIHFVDRVIKSDRNQPEQKITLDDYLARVLTEKKMALGRSCFQEHQSELMAASRQYGVPPQYIVALWGMESNFGQLQGREDIISALATLAFEGRRETFFTNELIAALKMIQQGHISAQEMKGSWAGAMGQNQFMPSSYLRYGADGDGDGKIDIWRNSRDVFASTANYLAKEGWRADEGWGQEAVLPVDFDASLAGTKTQQAKTVGEWEKLGVRLTEGATLPDTKQRAWIILPDNVGGRAFMVYENFRTIMRWNRSYYFAISIGKMADAVAQQ</sequence>
<keyword evidence="2" id="KW-0732">Signal</keyword>
<accession>A0ABM6S0W3</accession>
<feature type="signal peptide" evidence="2">
    <location>
        <begin position="1"/>
        <end position="21"/>
    </location>
</feature>
<feature type="domain" description="Transglycosylase SLT" evidence="3">
    <location>
        <begin position="65"/>
        <end position="358"/>
    </location>
</feature>
<dbReference type="InterPro" id="IPR023346">
    <property type="entry name" value="Lysozyme-like_dom_sf"/>
</dbReference>